<proteinExistence type="predicted"/>
<keyword evidence="2" id="KW-1185">Reference proteome</keyword>
<evidence type="ECO:0000313" key="2">
    <source>
        <dbReference type="Proteomes" id="UP000207741"/>
    </source>
</evidence>
<sequence length="84" mass="9814">MQIKSSCESMCVDYYEIKGANGQLDTQNRLKVLTFMGETQKKSVINVYKMAEELDNYLQNYNYKVTINTKRPAQLVLKKEGYYV</sequence>
<evidence type="ECO:0000313" key="1">
    <source>
        <dbReference type="EMBL" id="AIR93621.1"/>
    </source>
</evidence>
<reference evidence="2" key="1">
    <citation type="submission" date="2014-08" db="EMBL/GenBank/DDBJ databases">
        <authorList>
            <person name="Edwards T."/>
        </authorList>
    </citation>
    <scope>NUCLEOTIDE SEQUENCE [LARGE SCALE GENOMIC DNA]</scope>
</reference>
<dbReference type="OrthoDB" id="20368at10239"/>
<organism evidence="1 2">
    <name type="scientific">Prochlorococcus phage P-TIM68</name>
    <dbReference type="NCBI Taxonomy" id="1542477"/>
    <lineage>
        <taxon>Viruses</taxon>
        <taxon>Duplodnaviria</taxon>
        <taxon>Heunggongvirae</taxon>
        <taxon>Uroviricota</taxon>
        <taxon>Caudoviricetes</taxon>
        <taxon>Pantevenvirales</taxon>
        <taxon>Kyanoviridae</taxon>
        <taxon>Haifavirus</taxon>
        <taxon>Haifavirus tim68</taxon>
    </lineage>
</organism>
<accession>A0A0K0KVV0</accession>
<dbReference type="RefSeq" id="YP_009213588.1">
    <property type="nucleotide sequence ID" value="NC_028955.1"/>
</dbReference>
<name>A0A0K0KVV0_9CAUD</name>
<protein>
    <submittedName>
        <fullName evidence="1">Uncharacterized protein</fullName>
    </submittedName>
</protein>
<dbReference type="KEGG" id="vg:26640132"/>
<dbReference type="EMBL" id="KM359505">
    <property type="protein sequence ID" value="AIR93621.1"/>
    <property type="molecule type" value="Genomic_DNA"/>
</dbReference>
<dbReference type="GeneID" id="26640132"/>
<dbReference type="Proteomes" id="UP000207741">
    <property type="component" value="Segment"/>
</dbReference>